<dbReference type="AlphaFoldDB" id="A0A415DKJ9"/>
<dbReference type="RefSeq" id="WP_118327593.1">
    <property type="nucleotide sequence ID" value="NZ_QRMN01000012.1"/>
</dbReference>
<dbReference type="InterPro" id="IPR036457">
    <property type="entry name" value="PPM-type-like_dom_sf"/>
</dbReference>
<sequence length="207" mass="22788">MEINSFSIEGIHYSNEDSLSVRQMADNKAVAVLADGMGGLTFGKEAADLIVNTITTFVCEHIGKLSVRDLLSKALEHADEAIAQKSVEVHSKMGAAVAIAFVDGNDIHYTWLGNVRIYLSDHNEIMPLTTDHMLDVGYGKHLLTRCIKGAGLRTDVPYQNRKVKAGDILLLCTDGLYKQIKVNQMLDITLPTNKKYEDDASLIKIVL</sequence>
<gene>
    <name evidence="2" type="ORF">DW105_06920</name>
</gene>
<name>A0A415DKJ9_PHOVU</name>
<protein>
    <submittedName>
        <fullName evidence="2">Serine/threonine protein phosphatase</fullName>
    </submittedName>
</protein>
<reference evidence="2 3" key="1">
    <citation type="submission" date="2018-08" db="EMBL/GenBank/DDBJ databases">
        <title>A genome reference for cultivated species of the human gut microbiota.</title>
        <authorList>
            <person name="Zou Y."/>
            <person name="Xue W."/>
            <person name="Luo G."/>
        </authorList>
    </citation>
    <scope>NUCLEOTIDE SEQUENCE [LARGE SCALE GENOMIC DNA]</scope>
    <source>
        <strain evidence="2 3">AM09-18</strain>
    </source>
</reference>
<comment type="caution">
    <text evidence="2">The sequence shown here is derived from an EMBL/GenBank/DDBJ whole genome shotgun (WGS) entry which is preliminary data.</text>
</comment>
<proteinExistence type="predicted"/>
<evidence type="ECO:0000313" key="3">
    <source>
        <dbReference type="Proteomes" id="UP000283958"/>
    </source>
</evidence>
<dbReference type="Proteomes" id="UP000283958">
    <property type="component" value="Unassembled WGS sequence"/>
</dbReference>
<dbReference type="Gene3D" id="3.60.40.10">
    <property type="entry name" value="PPM-type phosphatase domain"/>
    <property type="match status" value="1"/>
</dbReference>
<organism evidence="2 3">
    <name type="scientific">Phocaeicola vulgatus</name>
    <name type="common">Bacteroides vulgatus</name>
    <dbReference type="NCBI Taxonomy" id="821"/>
    <lineage>
        <taxon>Bacteria</taxon>
        <taxon>Pseudomonadati</taxon>
        <taxon>Bacteroidota</taxon>
        <taxon>Bacteroidia</taxon>
        <taxon>Bacteroidales</taxon>
        <taxon>Bacteroidaceae</taxon>
        <taxon>Phocaeicola</taxon>
    </lineage>
</organism>
<feature type="domain" description="PPM-type phosphatase" evidence="1">
    <location>
        <begin position="2"/>
        <end position="207"/>
    </location>
</feature>
<evidence type="ECO:0000313" key="2">
    <source>
        <dbReference type="EMBL" id="RHJ78305.1"/>
    </source>
</evidence>
<dbReference type="SMART" id="SM00332">
    <property type="entry name" value="PP2Cc"/>
    <property type="match status" value="1"/>
</dbReference>
<dbReference type="InterPro" id="IPR001932">
    <property type="entry name" value="PPM-type_phosphatase-like_dom"/>
</dbReference>
<accession>A0A415DKJ9</accession>
<dbReference type="EMBL" id="QRMN01000012">
    <property type="protein sequence ID" value="RHJ78305.1"/>
    <property type="molecule type" value="Genomic_DNA"/>
</dbReference>
<dbReference type="SUPFAM" id="SSF81606">
    <property type="entry name" value="PP2C-like"/>
    <property type="match status" value="1"/>
</dbReference>
<dbReference type="Pfam" id="PF13672">
    <property type="entry name" value="PP2C_2"/>
    <property type="match status" value="1"/>
</dbReference>
<dbReference type="PROSITE" id="PS51746">
    <property type="entry name" value="PPM_2"/>
    <property type="match status" value="1"/>
</dbReference>
<evidence type="ECO:0000259" key="1">
    <source>
        <dbReference type="PROSITE" id="PS51746"/>
    </source>
</evidence>
<dbReference type="SMART" id="SM00331">
    <property type="entry name" value="PP2C_SIG"/>
    <property type="match status" value="1"/>
</dbReference>